<accession>A0A6A5H4U6</accession>
<organism evidence="1 2">
    <name type="scientific">Caenorhabditis remanei</name>
    <name type="common">Caenorhabditis vulgaris</name>
    <dbReference type="NCBI Taxonomy" id="31234"/>
    <lineage>
        <taxon>Eukaryota</taxon>
        <taxon>Metazoa</taxon>
        <taxon>Ecdysozoa</taxon>
        <taxon>Nematoda</taxon>
        <taxon>Chromadorea</taxon>
        <taxon>Rhabditida</taxon>
        <taxon>Rhabditina</taxon>
        <taxon>Rhabditomorpha</taxon>
        <taxon>Rhabditoidea</taxon>
        <taxon>Rhabditidae</taxon>
        <taxon>Peloderinae</taxon>
        <taxon>Caenorhabditis</taxon>
    </lineage>
</organism>
<dbReference type="CTD" id="78775106"/>
<sequence length="114" mass="12582">MFVAHPNYVVDWMNYAITMERFGKGPNKREIRELVQHTRSQTSSSTDLKTPPSVVCIDMRNATLLTTSCDDKENKINGSDPRVLNGTIGVVFAISPPSGPVASISVRLENCNED</sequence>
<dbReference type="KEGG" id="crq:GCK72_011154"/>
<evidence type="ECO:0000313" key="2">
    <source>
        <dbReference type="Proteomes" id="UP000483820"/>
    </source>
</evidence>
<gene>
    <name evidence="1" type="ORF">GCK72_011154</name>
</gene>
<dbReference type="GeneID" id="78775106"/>
<comment type="caution">
    <text evidence="1">The sequence shown here is derived from an EMBL/GenBank/DDBJ whole genome shotgun (WGS) entry which is preliminary data.</text>
</comment>
<reference evidence="1 2" key="1">
    <citation type="submission" date="2019-12" db="EMBL/GenBank/DDBJ databases">
        <title>Chromosome-level assembly of the Caenorhabditis remanei genome.</title>
        <authorList>
            <person name="Teterina A.A."/>
            <person name="Willis J.H."/>
            <person name="Phillips P.C."/>
        </authorList>
    </citation>
    <scope>NUCLEOTIDE SEQUENCE [LARGE SCALE GENOMIC DNA]</scope>
    <source>
        <strain evidence="1 2">PX506</strain>
        <tissue evidence="1">Whole organism</tissue>
    </source>
</reference>
<proteinExistence type="predicted"/>
<dbReference type="AlphaFoldDB" id="A0A6A5H4U6"/>
<dbReference type="RefSeq" id="XP_053587834.1">
    <property type="nucleotide sequence ID" value="XM_053728257.1"/>
</dbReference>
<evidence type="ECO:0000313" key="1">
    <source>
        <dbReference type="EMBL" id="KAF1762890.1"/>
    </source>
</evidence>
<dbReference type="Proteomes" id="UP000483820">
    <property type="component" value="Chromosome III"/>
</dbReference>
<name>A0A6A5H4U6_CAERE</name>
<dbReference type="EMBL" id="WUAV01000003">
    <property type="protein sequence ID" value="KAF1762890.1"/>
    <property type="molecule type" value="Genomic_DNA"/>
</dbReference>
<protein>
    <submittedName>
        <fullName evidence="1">Uncharacterized protein</fullName>
    </submittedName>
</protein>